<organism evidence="11 12">
    <name type="scientific">Sediminibacterium goheungense</name>
    <dbReference type="NCBI Taxonomy" id="1086393"/>
    <lineage>
        <taxon>Bacteria</taxon>
        <taxon>Pseudomonadati</taxon>
        <taxon>Bacteroidota</taxon>
        <taxon>Chitinophagia</taxon>
        <taxon>Chitinophagales</taxon>
        <taxon>Chitinophagaceae</taxon>
        <taxon>Sediminibacterium</taxon>
    </lineage>
</organism>
<evidence type="ECO:0000256" key="3">
    <source>
        <dbReference type="ARBA" id="ARBA00022553"/>
    </source>
</evidence>
<dbReference type="AlphaFoldDB" id="A0A4R6J0D1"/>
<dbReference type="Pfam" id="PF02518">
    <property type="entry name" value="HATPase_c"/>
    <property type="match status" value="1"/>
</dbReference>
<gene>
    <name evidence="11" type="ORF">BC659_0320</name>
</gene>
<dbReference type="EC" id="2.7.13.3" evidence="2"/>
<dbReference type="InterPro" id="IPR036890">
    <property type="entry name" value="HATPase_C_sf"/>
</dbReference>
<dbReference type="SUPFAM" id="SSF55874">
    <property type="entry name" value="ATPase domain of HSP90 chaperone/DNA topoisomerase II/histidine kinase"/>
    <property type="match status" value="1"/>
</dbReference>
<dbReference type="Gene3D" id="3.30.565.10">
    <property type="entry name" value="Histidine kinase-like ATPase, C-terminal domain"/>
    <property type="match status" value="1"/>
</dbReference>
<keyword evidence="6 11" id="KW-0418">Kinase</keyword>
<dbReference type="GO" id="GO:0005524">
    <property type="term" value="F:ATP binding"/>
    <property type="evidence" value="ECO:0007669"/>
    <property type="project" value="UniProtKB-KW"/>
</dbReference>
<evidence type="ECO:0000313" key="11">
    <source>
        <dbReference type="EMBL" id="TDO28257.1"/>
    </source>
</evidence>
<dbReference type="OrthoDB" id="1931120at2"/>
<proteinExistence type="predicted"/>
<keyword evidence="7" id="KW-0067">ATP-binding</keyword>
<feature type="transmembrane region" description="Helical" evidence="9">
    <location>
        <begin position="6"/>
        <end position="28"/>
    </location>
</feature>
<dbReference type="InterPro" id="IPR004358">
    <property type="entry name" value="Sig_transdc_His_kin-like_C"/>
</dbReference>
<feature type="domain" description="Histidine kinase" evidence="10">
    <location>
        <begin position="181"/>
        <end position="383"/>
    </location>
</feature>
<dbReference type="SMART" id="SM00387">
    <property type="entry name" value="HATPase_c"/>
    <property type="match status" value="1"/>
</dbReference>
<evidence type="ECO:0000256" key="8">
    <source>
        <dbReference type="ARBA" id="ARBA00023012"/>
    </source>
</evidence>
<protein>
    <recommendedName>
        <fullName evidence="2">histidine kinase</fullName>
        <ecNumber evidence="2">2.7.13.3</ecNumber>
    </recommendedName>
</protein>
<accession>A0A4R6J0D1</accession>
<evidence type="ECO:0000256" key="4">
    <source>
        <dbReference type="ARBA" id="ARBA00022679"/>
    </source>
</evidence>
<evidence type="ECO:0000256" key="2">
    <source>
        <dbReference type="ARBA" id="ARBA00012438"/>
    </source>
</evidence>
<keyword evidence="9" id="KW-1133">Transmembrane helix</keyword>
<keyword evidence="9" id="KW-0812">Transmembrane</keyword>
<dbReference type="InterPro" id="IPR003594">
    <property type="entry name" value="HATPase_dom"/>
</dbReference>
<name>A0A4R6J0D1_9BACT</name>
<comment type="catalytic activity">
    <reaction evidence="1">
        <text>ATP + protein L-histidine = ADP + protein N-phospho-L-histidine.</text>
        <dbReference type="EC" id="2.7.13.3"/>
    </reaction>
</comment>
<dbReference type="GO" id="GO:0004673">
    <property type="term" value="F:protein histidine kinase activity"/>
    <property type="evidence" value="ECO:0007669"/>
    <property type="project" value="UniProtKB-EC"/>
</dbReference>
<keyword evidence="12" id="KW-1185">Reference proteome</keyword>
<feature type="transmembrane region" description="Helical" evidence="9">
    <location>
        <begin position="143"/>
        <end position="163"/>
    </location>
</feature>
<evidence type="ECO:0000256" key="5">
    <source>
        <dbReference type="ARBA" id="ARBA00022741"/>
    </source>
</evidence>
<keyword evidence="4" id="KW-0808">Transferase</keyword>
<evidence type="ECO:0000313" key="12">
    <source>
        <dbReference type="Proteomes" id="UP000295741"/>
    </source>
</evidence>
<dbReference type="PRINTS" id="PR00344">
    <property type="entry name" value="BCTRLSENSOR"/>
</dbReference>
<keyword evidence="3" id="KW-0597">Phosphoprotein</keyword>
<dbReference type="Proteomes" id="UP000295741">
    <property type="component" value="Unassembled WGS sequence"/>
</dbReference>
<keyword evidence="9" id="KW-0472">Membrane</keyword>
<evidence type="ECO:0000256" key="1">
    <source>
        <dbReference type="ARBA" id="ARBA00000085"/>
    </source>
</evidence>
<dbReference type="GO" id="GO:0000160">
    <property type="term" value="P:phosphorelay signal transduction system"/>
    <property type="evidence" value="ECO:0007669"/>
    <property type="project" value="UniProtKB-KW"/>
</dbReference>
<dbReference type="RefSeq" id="WP_133472811.1">
    <property type="nucleotide sequence ID" value="NZ_SNWP01000010.1"/>
</dbReference>
<comment type="caution">
    <text evidence="11">The sequence shown here is derived from an EMBL/GenBank/DDBJ whole genome shotgun (WGS) entry which is preliminary data.</text>
</comment>
<evidence type="ECO:0000256" key="6">
    <source>
        <dbReference type="ARBA" id="ARBA00022777"/>
    </source>
</evidence>
<keyword evidence="5" id="KW-0547">Nucleotide-binding</keyword>
<dbReference type="EMBL" id="SNWP01000010">
    <property type="protein sequence ID" value="TDO28257.1"/>
    <property type="molecule type" value="Genomic_DNA"/>
</dbReference>
<sequence length="383" mass="43370">MRINWRIILVAIAIILVSGTIFYSQYVAGKIATEERKYVTVWAEAQRTILNTPDTASLNLATFISFENKEIPILETTEKDSITGNYLNLDSSLVESDPGYLQKKLHEFRRYNNKPIVLVIKDSPYTANHYYYGQSKLLKEVKLYPLIQLVIVALFIAIAIMAVQSHYRGAQNQLWASMARETAHQLGTPVSSLEGWLEILKQKKENEAIIPEITKDVNRLLLITDRFGKIGSQPKLEPGNPYDQIEQMILYMKKRSGAQVQFEFSPEPLSVNPLLSAPLFDWVIENLIKNALDAMEGKGLIRIESHITNDGLIIDVTDSGKGIQSTHLNKVFKPGFTTKKRGWGLGLPLSKRIMEEYHNGKLFVKWSEHGKGTCFRIILPLPG</sequence>
<dbReference type="PROSITE" id="PS50109">
    <property type="entry name" value="HIS_KIN"/>
    <property type="match status" value="1"/>
</dbReference>
<reference evidence="11 12" key="1">
    <citation type="submission" date="2019-03" db="EMBL/GenBank/DDBJ databases">
        <title>Genomic Encyclopedia of Archaeal and Bacterial Type Strains, Phase II (KMG-II): from individual species to whole genera.</title>
        <authorList>
            <person name="Goeker M."/>
        </authorList>
    </citation>
    <scope>NUCLEOTIDE SEQUENCE [LARGE SCALE GENOMIC DNA]</scope>
    <source>
        <strain evidence="11 12">DSM 28323</strain>
    </source>
</reference>
<dbReference type="PANTHER" id="PTHR43065">
    <property type="entry name" value="SENSOR HISTIDINE KINASE"/>
    <property type="match status" value="1"/>
</dbReference>
<evidence type="ECO:0000256" key="7">
    <source>
        <dbReference type="ARBA" id="ARBA00022840"/>
    </source>
</evidence>
<dbReference type="InterPro" id="IPR005467">
    <property type="entry name" value="His_kinase_dom"/>
</dbReference>
<dbReference type="PANTHER" id="PTHR43065:SF10">
    <property type="entry name" value="PEROXIDE STRESS-ACTIVATED HISTIDINE KINASE MAK3"/>
    <property type="match status" value="1"/>
</dbReference>
<evidence type="ECO:0000256" key="9">
    <source>
        <dbReference type="SAM" id="Phobius"/>
    </source>
</evidence>
<keyword evidence="8" id="KW-0902">Two-component regulatory system</keyword>
<evidence type="ECO:0000259" key="10">
    <source>
        <dbReference type="PROSITE" id="PS50109"/>
    </source>
</evidence>